<evidence type="ECO:0000313" key="2">
    <source>
        <dbReference type="Proteomes" id="UP000274822"/>
    </source>
</evidence>
<dbReference type="EMBL" id="RBNJ01008700">
    <property type="protein sequence ID" value="RUS27306.1"/>
    <property type="molecule type" value="Genomic_DNA"/>
</dbReference>
<keyword evidence="2" id="KW-1185">Reference proteome</keyword>
<evidence type="ECO:0000313" key="1">
    <source>
        <dbReference type="EMBL" id="RUS27306.1"/>
    </source>
</evidence>
<dbReference type="InterPro" id="IPR027417">
    <property type="entry name" value="P-loop_NTPase"/>
</dbReference>
<proteinExistence type="predicted"/>
<dbReference type="Proteomes" id="UP000274822">
    <property type="component" value="Unassembled WGS sequence"/>
</dbReference>
<accession>A0A433QBW8</accession>
<sequence>MSFGFWQTPSRRWTAALRRWPSCSESPSKPKEGPEIVKQWFENAKQRWLLVFDNADDRLDFGYILRLENGDVILTLSSTTTYLLSILMR</sequence>
<organism evidence="1 2">
    <name type="scientific">Jimgerdemannia flammicorona</name>
    <dbReference type="NCBI Taxonomy" id="994334"/>
    <lineage>
        <taxon>Eukaryota</taxon>
        <taxon>Fungi</taxon>
        <taxon>Fungi incertae sedis</taxon>
        <taxon>Mucoromycota</taxon>
        <taxon>Mucoromycotina</taxon>
        <taxon>Endogonomycetes</taxon>
        <taxon>Endogonales</taxon>
        <taxon>Endogonaceae</taxon>
        <taxon>Jimgerdemannia</taxon>
    </lineage>
</organism>
<dbReference type="Gene3D" id="3.40.50.300">
    <property type="entry name" value="P-loop containing nucleotide triphosphate hydrolases"/>
    <property type="match status" value="1"/>
</dbReference>
<gene>
    <name evidence="1" type="ORF">BC938DRAFT_483454</name>
</gene>
<name>A0A433QBW8_9FUNG</name>
<protein>
    <submittedName>
        <fullName evidence="1">Uncharacterized protein</fullName>
    </submittedName>
</protein>
<comment type="caution">
    <text evidence="1">The sequence shown here is derived from an EMBL/GenBank/DDBJ whole genome shotgun (WGS) entry which is preliminary data.</text>
</comment>
<reference evidence="1 2" key="1">
    <citation type="journal article" date="2018" name="New Phytol.">
        <title>Phylogenomics of Endogonaceae and evolution of mycorrhizas within Mucoromycota.</title>
        <authorList>
            <person name="Chang Y."/>
            <person name="Desiro A."/>
            <person name="Na H."/>
            <person name="Sandor L."/>
            <person name="Lipzen A."/>
            <person name="Clum A."/>
            <person name="Barry K."/>
            <person name="Grigoriev I.V."/>
            <person name="Martin F.M."/>
            <person name="Stajich J.E."/>
            <person name="Smith M.E."/>
            <person name="Bonito G."/>
            <person name="Spatafora J.W."/>
        </authorList>
    </citation>
    <scope>NUCLEOTIDE SEQUENCE [LARGE SCALE GENOMIC DNA]</scope>
    <source>
        <strain evidence="1 2">AD002</strain>
    </source>
</reference>
<dbReference type="AlphaFoldDB" id="A0A433QBW8"/>